<sequence>MAHPYIQINGNYWVETLKFLQETIVAIALKELSQEEAFNYSATYASLANNNKEKIFNASVLLISSYINFYKVSPREGIYDEFKLIYFLGIAVSIQLKSNGLYDLDKMHLRAVLRLLDLRLHEPHRANRQVLSDRITKAINNGVIQDHFGSYGWYLIYKCLYNAANLRSKMF</sequence>
<reference evidence="1 2" key="1">
    <citation type="submission" date="2020-09" db="EMBL/GenBank/DDBJ databases">
        <title>Methylomonas albis sp. nov. and Methylomonas fluvii sp. nov.: Two cold-adapted methanotrophs from the River Elbe and an amended description of Methylovulum psychrotolerans strain Eb1.</title>
        <authorList>
            <person name="Bussmann I.K."/>
            <person name="Klings K.-W."/>
            <person name="Warnstedt J."/>
            <person name="Hoppert M."/>
            <person name="Saborowski A."/>
            <person name="Horn F."/>
            <person name="Liebner S."/>
        </authorList>
    </citation>
    <scope>NUCLEOTIDE SEQUENCE [LARGE SCALE GENOMIC DNA]</scope>
    <source>
        <strain evidence="1 2">EbB</strain>
    </source>
</reference>
<name>A0ABR9DCG2_9GAMM</name>
<dbReference type="RefSeq" id="WP_192392756.1">
    <property type="nucleotide sequence ID" value="NZ_CAJHIU010000001.1"/>
</dbReference>
<proteinExistence type="predicted"/>
<organism evidence="1 2">
    <name type="scientific">Methylomonas fluvii</name>
    <dbReference type="NCBI Taxonomy" id="1854564"/>
    <lineage>
        <taxon>Bacteria</taxon>
        <taxon>Pseudomonadati</taxon>
        <taxon>Pseudomonadota</taxon>
        <taxon>Gammaproteobacteria</taxon>
        <taxon>Methylococcales</taxon>
        <taxon>Methylococcaceae</taxon>
        <taxon>Methylomonas</taxon>
    </lineage>
</organism>
<accession>A0ABR9DCG2</accession>
<evidence type="ECO:0000313" key="1">
    <source>
        <dbReference type="EMBL" id="MBD9359934.1"/>
    </source>
</evidence>
<dbReference type="EMBL" id="JACXST010000001">
    <property type="protein sequence ID" value="MBD9359934.1"/>
    <property type="molecule type" value="Genomic_DNA"/>
</dbReference>
<comment type="caution">
    <text evidence="1">The sequence shown here is derived from an EMBL/GenBank/DDBJ whole genome shotgun (WGS) entry which is preliminary data.</text>
</comment>
<protein>
    <submittedName>
        <fullName evidence="1">Uncharacterized protein</fullName>
    </submittedName>
</protein>
<dbReference type="Proteomes" id="UP000641152">
    <property type="component" value="Unassembled WGS sequence"/>
</dbReference>
<evidence type="ECO:0000313" key="2">
    <source>
        <dbReference type="Proteomes" id="UP000641152"/>
    </source>
</evidence>
<gene>
    <name evidence="1" type="ORF">EBB_05220</name>
</gene>
<keyword evidence="2" id="KW-1185">Reference proteome</keyword>